<organism evidence="1 2">
    <name type="scientific">Jimgerdemannia flammicorona</name>
    <dbReference type="NCBI Taxonomy" id="994334"/>
    <lineage>
        <taxon>Eukaryota</taxon>
        <taxon>Fungi</taxon>
        <taxon>Fungi incertae sedis</taxon>
        <taxon>Mucoromycota</taxon>
        <taxon>Mucoromycotina</taxon>
        <taxon>Endogonomycetes</taxon>
        <taxon>Endogonales</taxon>
        <taxon>Endogonaceae</taxon>
        <taxon>Jimgerdemannia</taxon>
    </lineage>
</organism>
<evidence type="ECO:0000313" key="1">
    <source>
        <dbReference type="EMBL" id="RUP49242.1"/>
    </source>
</evidence>
<dbReference type="AlphaFoldDB" id="A0A433DEF6"/>
<gene>
    <name evidence="1" type="ORF">BC936DRAFT_142987</name>
</gene>
<sequence>MLDDYDRDLSSSIILGMWMAYSFFIRERYQMTFREFRRDAIKHKDIFLVDFVVIAIRKHQQLVDQQQFFLFVHIDEFQNIINFEDWSAEVYKSPKGLFKHMTYNLGPYMSGQAGFVQTFLSGTAPHALVKRKEPTSYSWAVRYCQCHQEAFLVLWNIYSNISLAEIISMHENFFDKVDVQNPNQIFNDVASDLDSIGAIPGARSDILTNEYPNETLESLVRDAWY</sequence>
<comment type="caution">
    <text evidence="1">The sequence shown here is derived from an EMBL/GenBank/DDBJ whole genome shotgun (WGS) entry which is preliminary data.</text>
</comment>
<keyword evidence="2" id="KW-1185">Reference proteome</keyword>
<proteinExistence type="predicted"/>
<protein>
    <submittedName>
        <fullName evidence="1">Uncharacterized protein</fullName>
    </submittedName>
</protein>
<reference evidence="1 2" key="1">
    <citation type="journal article" date="2018" name="New Phytol.">
        <title>Phylogenomics of Endogonaceae and evolution of mycorrhizas within Mucoromycota.</title>
        <authorList>
            <person name="Chang Y."/>
            <person name="Desiro A."/>
            <person name="Na H."/>
            <person name="Sandor L."/>
            <person name="Lipzen A."/>
            <person name="Clum A."/>
            <person name="Barry K."/>
            <person name="Grigoriev I.V."/>
            <person name="Martin F.M."/>
            <person name="Stajich J.E."/>
            <person name="Smith M.E."/>
            <person name="Bonito G."/>
            <person name="Spatafora J.W."/>
        </authorList>
    </citation>
    <scope>NUCLEOTIDE SEQUENCE [LARGE SCALE GENOMIC DNA]</scope>
    <source>
        <strain evidence="1 2">GMNB39</strain>
    </source>
</reference>
<evidence type="ECO:0000313" key="2">
    <source>
        <dbReference type="Proteomes" id="UP000268093"/>
    </source>
</evidence>
<accession>A0A433DEF6</accession>
<dbReference type="Proteomes" id="UP000268093">
    <property type="component" value="Unassembled WGS sequence"/>
</dbReference>
<dbReference type="EMBL" id="RBNI01002486">
    <property type="protein sequence ID" value="RUP49242.1"/>
    <property type="molecule type" value="Genomic_DNA"/>
</dbReference>
<name>A0A433DEF6_9FUNG</name>
<dbReference type="OrthoDB" id="2315391at2759"/>